<name>A0ABS1T237_9GAMM</name>
<feature type="chain" id="PRO_5046698907" description="Peptidyl-prolyl cis-trans isomerase" evidence="7">
    <location>
        <begin position="26"/>
        <end position="267"/>
    </location>
</feature>
<dbReference type="PROSITE" id="PS51257">
    <property type="entry name" value="PROKAR_LIPOPROTEIN"/>
    <property type="match status" value="1"/>
</dbReference>
<feature type="signal peptide" evidence="7">
    <location>
        <begin position="1"/>
        <end position="25"/>
    </location>
</feature>
<dbReference type="InterPro" id="IPR000774">
    <property type="entry name" value="PPIase_FKBP_N"/>
</dbReference>
<dbReference type="Gene3D" id="1.10.287.460">
    <property type="entry name" value="Peptidyl-prolyl cis-trans isomerase, FKBP-type, N-terminal domain"/>
    <property type="match status" value="1"/>
</dbReference>
<dbReference type="InterPro" id="IPR001179">
    <property type="entry name" value="PPIase_FKBP_dom"/>
</dbReference>
<proteinExistence type="inferred from homology"/>
<evidence type="ECO:0000256" key="6">
    <source>
        <dbReference type="RuleBase" id="RU003915"/>
    </source>
</evidence>
<keyword evidence="3 5" id="KW-0697">Rotamase</keyword>
<dbReference type="RefSeq" id="WP_202723128.1">
    <property type="nucleotide sequence ID" value="NZ_BPEX01000007.1"/>
</dbReference>
<dbReference type="PANTHER" id="PTHR43811">
    <property type="entry name" value="FKBP-TYPE PEPTIDYL-PROLYL CIS-TRANS ISOMERASE FKPA"/>
    <property type="match status" value="1"/>
</dbReference>
<dbReference type="EC" id="5.2.1.8" evidence="6"/>
<comment type="catalytic activity">
    <reaction evidence="1 5 6">
        <text>[protein]-peptidylproline (omega=180) = [protein]-peptidylproline (omega=0)</text>
        <dbReference type="Rhea" id="RHEA:16237"/>
        <dbReference type="Rhea" id="RHEA-COMP:10747"/>
        <dbReference type="Rhea" id="RHEA-COMP:10748"/>
        <dbReference type="ChEBI" id="CHEBI:83833"/>
        <dbReference type="ChEBI" id="CHEBI:83834"/>
        <dbReference type="EC" id="5.2.1.8"/>
    </reaction>
</comment>
<dbReference type="Gene3D" id="3.10.50.40">
    <property type="match status" value="1"/>
</dbReference>
<dbReference type="EMBL" id="JAESVD010000011">
    <property type="protein sequence ID" value="MBL4914864.1"/>
    <property type="molecule type" value="Genomic_DNA"/>
</dbReference>
<dbReference type="InterPro" id="IPR046357">
    <property type="entry name" value="PPIase_dom_sf"/>
</dbReference>
<evidence type="ECO:0000256" key="4">
    <source>
        <dbReference type="ARBA" id="ARBA00023235"/>
    </source>
</evidence>
<evidence type="ECO:0000256" key="5">
    <source>
        <dbReference type="PROSITE-ProRule" id="PRU00277"/>
    </source>
</evidence>
<dbReference type="InterPro" id="IPR036944">
    <property type="entry name" value="PPIase_FKBP_N_sf"/>
</dbReference>
<dbReference type="PANTHER" id="PTHR43811:SF19">
    <property type="entry name" value="39 KDA FK506-BINDING NUCLEAR PROTEIN"/>
    <property type="match status" value="1"/>
</dbReference>
<reference evidence="9 10" key="1">
    <citation type="submission" date="2021-01" db="EMBL/GenBank/DDBJ databases">
        <title>Genome sequence of Shewanella schlegeliana JCM 11561.</title>
        <authorList>
            <person name="Zhang H."/>
            <person name="Li C."/>
        </authorList>
    </citation>
    <scope>NUCLEOTIDE SEQUENCE [LARGE SCALE GENOMIC DNA]</scope>
    <source>
        <strain evidence="9 10">JCM 11561</strain>
    </source>
</reference>
<evidence type="ECO:0000256" key="3">
    <source>
        <dbReference type="ARBA" id="ARBA00023110"/>
    </source>
</evidence>
<accession>A0ABS1T237</accession>
<dbReference type="SUPFAM" id="SSF54534">
    <property type="entry name" value="FKBP-like"/>
    <property type="match status" value="1"/>
</dbReference>
<feature type="domain" description="PPIase FKBP-type" evidence="8">
    <location>
        <begin position="152"/>
        <end position="237"/>
    </location>
</feature>
<evidence type="ECO:0000256" key="7">
    <source>
        <dbReference type="SAM" id="SignalP"/>
    </source>
</evidence>
<dbReference type="GO" id="GO:0016853">
    <property type="term" value="F:isomerase activity"/>
    <property type="evidence" value="ECO:0007669"/>
    <property type="project" value="UniProtKB-KW"/>
</dbReference>
<keyword evidence="7" id="KW-0732">Signal</keyword>
<comment type="caution">
    <text evidence="9">The sequence shown here is derived from an EMBL/GenBank/DDBJ whole genome shotgun (WGS) entry which is preliminary data.</text>
</comment>
<protein>
    <recommendedName>
        <fullName evidence="6">Peptidyl-prolyl cis-trans isomerase</fullName>
        <ecNumber evidence="6">5.2.1.8</ecNumber>
    </recommendedName>
</protein>
<gene>
    <name evidence="9" type="ORF">JMA39_17315</name>
</gene>
<evidence type="ECO:0000313" key="10">
    <source>
        <dbReference type="Proteomes" id="UP000604898"/>
    </source>
</evidence>
<keyword evidence="4 5" id="KW-0413">Isomerase</keyword>
<comment type="similarity">
    <text evidence="2 6">Belongs to the FKBP-type PPIase family.</text>
</comment>
<dbReference type="Pfam" id="PF00254">
    <property type="entry name" value="FKBP_C"/>
    <property type="match status" value="1"/>
</dbReference>
<evidence type="ECO:0000259" key="8">
    <source>
        <dbReference type="PROSITE" id="PS50059"/>
    </source>
</evidence>
<evidence type="ECO:0000313" key="9">
    <source>
        <dbReference type="EMBL" id="MBL4914864.1"/>
    </source>
</evidence>
<dbReference type="Pfam" id="PF01346">
    <property type="entry name" value="FKBP_N"/>
    <property type="match status" value="1"/>
</dbReference>
<organism evidence="9 10">
    <name type="scientific">Shewanella schlegeliana</name>
    <dbReference type="NCBI Taxonomy" id="190308"/>
    <lineage>
        <taxon>Bacteria</taxon>
        <taxon>Pseudomonadati</taxon>
        <taxon>Pseudomonadota</taxon>
        <taxon>Gammaproteobacteria</taxon>
        <taxon>Alteromonadales</taxon>
        <taxon>Shewanellaceae</taxon>
        <taxon>Shewanella</taxon>
    </lineage>
</organism>
<keyword evidence="10" id="KW-1185">Reference proteome</keyword>
<evidence type="ECO:0000256" key="2">
    <source>
        <dbReference type="ARBA" id="ARBA00006577"/>
    </source>
</evidence>
<sequence>MKKLKKSVLAVVSCLTMSVSVSCFANSDLTTDVEKESYSIGASFGHHISSQIYGQTQLGAEVNMDVLVGGLLDALKDETKMSKEDIVTYLNQRAETLNAAKQVKLDALTAKNLAAGEAFMAENRKNSDVKQTESGLQYEVLTMGEGKMPQGNDVVTVHYKGSLIDGTEFDSTYERNEPNRFSLVTVIEGWQEGLALMPEGSKFKLTIPSALAYGDRVVGMIQPHSTLVFEVELVKVEEPGENSHGMGLSGMGMGGMMGGMMGANPHK</sequence>
<dbReference type="PROSITE" id="PS50059">
    <property type="entry name" value="FKBP_PPIASE"/>
    <property type="match status" value="1"/>
</dbReference>
<dbReference type="Proteomes" id="UP000604898">
    <property type="component" value="Unassembled WGS sequence"/>
</dbReference>
<evidence type="ECO:0000256" key="1">
    <source>
        <dbReference type="ARBA" id="ARBA00000971"/>
    </source>
</evidence>